<dbReference type="GeneID" id="110801286"/>
<organism evidence="2 3">
    <name type="scientific">Spinacia oleracea</name>
    <name type="common">Spinach</name>
    <dbReference type="NCBI Taxonomy" id="3562"/>
    <lineage>
        <taxon>Eukaryota</taxon>
        <taxon>Viridiplantae</taxon>
        <taxon>Streptophyta</taxon>
        <taxon>Embryophyta</taxon>
        <taxon>Tracheophyta</taxon>
        <taxon>Spermatophyta</taxon>
        <taxon>Magnoliopsida</taxon>
        <taxon>eudicotyledons</taxon>
        <taxon>Gunneridae</taxon>
        <taxon>Pentapetalae</taxon>
        <taxon>Caryophyllales</taxon>
        <taxon>Chenopodiaceae</taxon>
        <taxon>Chenopodioideae</taxon>
        <taxon>Anserineae</taxon>
        <taxon>Spinacia</taxon>
    </lineage>
</organism>
<dbReference type="InterPro" id="IPR029472">
    <property type="entry name" value="Copia-like_N"/>
</dbReference>
<accession>A0A9R0J974</accession>
<evidence type="ECO:0000259" key="1">
    <source>
        <dbReference type="Pfam" id="PF14244"/>
    </source>
</evidence>
<dbReference type="PANTHER" id="PTHR37610:SF97">
    <property type="entry name" value="RETROTRANSPOSON GAG DOMAIN-CONTAINING PROTEIN"/>
    <property type="match status" value="1"/>
</dbReference>
<name>A0A9R0J974_SPIOL</name>
<evidence type="ECO:0000313" key="3">
    <source>
        <dbReference type="RefSeq" id="XP_021862325.2"/>
    </source>
</evidence>
<evidence type="ECO:0000313" key="2">
    <source>
        <dbReference type="Proteomes" id="UP000813463"/>
    </source>
</evidence>
<proteinExistence type="predicted"/>
<dbReference type="RefSeq" id="XP_021862325.2">
    <property type="nucleotide sequence ID" value="XM_022006633.2"/>
</dbReference>
<reference evidence="2" key="1">
    <citation type="journal article" date="2021" name="Nat. Commun.">
        <title>Genomic analyses provide insights into spinach domestication and the genetic basis of agronomic traits.</title>
        <authorList>
            <person name="Cai X."/>
            <person name="Sun X."/>
            <person name="Xu C."/>
            <person name="Sun H."/>
            <person name="Wang X."/>
            <person name="Ge C."/>
            <person name="Zhang Z."/>
            <person name="Wang Q."/>
            <person name="Fei Z."/>
            <person name="Jiao C."/>
            <person name="Wang Q."/>
        </authorList>
    </citation>
    <scope>NUCLEOTIDE SEQUENCE [LARGE SCALE GENOMIC DNA]</scope>
    <source>
        <strain evidence="2">cv. Varoflay</strain>
    </source>
</reference>
<dbReference type="KEGG" id="soe:110801286"/>
<dbReference type="Pfam" id="PF14244">
    <property type="entry name" value="Retrotran_gag_3"/>
    <property type="match status" value="1"/>
</dbReference>
<sequence>MPENLPATSDPNSPYYINPSENSSLPIVSEKFNGEGYGEWKRSMLIALATKNKLGFIDGTLVKPSVTDPTYSAWQRCDAIIISYILRSLENSIARSVIFLGTSSEIWKDLEERFSQTSGPQLYTLQQALADLKQGSDISITEFFTQIKAIWEQINQMNPLPVCISAGCTCTQIFLKQQQEERLVQLLMKLDNKFSTVRSSILMMQPLPSISLAYKLLIQEEKQRQASLVDEEQSGRVMAFAADYKKSFKQQGYGPKMTFQGGNGGNKLTITGKRSGAVICDHCKIPGHTMDKCYKLHGYPPSFGNRAKGRKYAAIAQNEGDGDSVGDQNSLVTHLSMEQYNTLIKVLQSQEVDTHTESQVHVAGSSIDTLSGSW</sequence>
<reference evidence="3" key="2">
    <citation type="submission" date="2025-08" db="UniProtKB">
        <authorList>
            <consortium name="RefSeq"/>
        </authorList>
    </citation>
    <scope>IDENTIFICATION</scope>
    <source>
        <tissue evidence="3">Leaf</tissue>
    </source>
</reference>
<dbReference type="Proteomes" id="UP000813463">
    <property type="component" value="Chromosome 6"/>
</dbReference>
<protein>
    <recommendedName>
        <fullName evidence="1">Retrotransposon Copia-like N-terminal domain-containing protein</fullName>
    </recommendedName>
</protein>
<feature type="domain" description="Retrotransposon Copia-like N-terminal" evidence="1">
    <location>
        <begin position="19"/>
        <end position="65"/>
    </location>
</feature>
<dbReference type="PANTHER" id="PTHR37610">
    <property type="entry name" value="CCHC-TYPE DOMAIN-CONTAINING PROTEIN"/>
    <property type="match status" value="1"/>
</dbReference>
<keyword evidence="2" id="KW-1185">Reference proteome</keyword>
<dbReference type="AlphaFoldDB" id="A0A9R0J974"/>
<gene>
    <name evidence="3" type="primary">LOC110801286</name>
</gene>